<feature type="coiled-coil region" evidence="1">
    <location>
        <begin position="17"/>
        <end position="79"/>
    </location>
</feature>
<proteinExistence type="predicted"/>
<evidence type="ECO:0000313" key="3">
    <source>
        <dbReference type="Proteomes" id="UP000716291"/>
    </source>
</evidence>
<dbReference type="AlphaFoldDB" id="A0A9P6X9D9"/>
<keyword evidence="1" id="KW-0175">Coiled coil</keyword>
<sequence length="173" mass="21040">MHQNSNISSVKDDLDKIESLNDRFEIVQRQLSTFEDDVKPTVSDLEDVQNDLNDRLNSFQELRERNNKLEQELERCLCLLIKNFLKKRMKYERLSNILNENKASDKLQEDMKNEIEHACYVYKKKMQEWKNYTLEQMTESRQKDELIIEIGDETRRYIKETFEKSINRLYQFE</sequence>
<protein>
    <submittedName>
        <fullName evidence="2">Uncharacterized protein</fullName>
    </submittedName>
</protein>
<keyword evidence="3" id="KW-1185">Reference proteome</keyword>
<organism evidence="2 3">
    <name type="scientific">Rhizopus oryzae</name>
    <name type="common">Mucormycosis agent</name>
    <name type="synonym">Rhizopus arrhizus var. delemar</name>
    <dbReference type="NCBI Taxonomy" id="64495"/>
    <lineage>
        <taxon>Eukaryota</taxon>
        <taxon>Fungi</taxon>
        <taxon>Fungi incertae sedis</taxon>
        <taxon>Mucoromycota</taxon>
        <taxon>Mucoromycotina</taxon>
        <taxon>Mucoromycetes</taxon>
        <taxon>Mucorales</taxon>
        <taxon>Mucorineae</taxon>
        <taxon>Rhizopodaceae</taxon>
        <taxon>Rhizopus</taxon>
    </lineage>
</organism>
<dbReference type="Proteomes" id="UP000716291">
    <property type="component" value="Unassembled WGS sequence"/>
</dbReference>
<evidence type="ECO:0000256" key="1">
    <source>
        <dbReference type="SAM" id="Coils"/>
    </source>
</evidence>
<accession>A0A9P6X9D9</accession>
<gene>
    <name evidence="2" type="ORF">G6F64_006390</name>
</gene>
<comment type="caution">
    <text evidence="2">The sequence shown here is derived from an EMBL/GenBank/DDBJ whole genome shotgun (WGS) entry which is preliminary data.</text>
</comment>
<evidence type="ECO:0000313" key="2">
    <source>
        <dbReference type="EMBL" id="KAG1307986.1"/>
    </source>
</evidence>
<reference evidence="2" key="1">
    <citation type="journal article" date="2020" name="Microb. Genom.">
        <title>Genetic diversity of clinical and environmental Mucorales isolates obtained from an investigation of mucormycosis cases among solid organ transplant recipients.</title>
        <authorList>
            <person name="Nguyen M.H."/>
            <person name="Kaul D."/>
            <person name="Muto C."/>
            <person name="Cheng S.J."/>
            <person name="Richter R.A."/>
            <person name="Bruno V.M."/>
            <person name="Liu G."/>
            <person name="Beyhan S."/>
            <person name="Sundermann A.J."/>
            <person name="Mounaud S."/>
            <person name="Pasculle A.W."/>
            <person name="Nierman W.C."/>
            <person name="Driscoll E."/>
            <person name="Cumbie R."/>
            <person name="Clancy C.J."/>
            <person name="Dupont C.L."/>
        </authorList>
    </citation>
    <scope>NUCLEOTIDE SEQUENCE</scope>
    <source>
        <strain evidence="2">GL11</strain>
    </source>
</reference>
<dbReference type="EMBL" id="JAANQT010000850">
    <property type="protein sequence ID" value="KAG1307986.1"/>
    <property type="molecule type" value="Genomic_DNA"/>
</dbReference>
<name>A0A9P6X9D9_RHIOR</name>